<proteinExistence type="predicted"/>
<dbReference type="VEuPathDB" id="VectorBase:HLOH_058715"/>
<accession>A0A9J6GP74</accession>
<evidence type="ECO:0000313" key="2">
    <source>
        <dbReference type="Proteomes" id="UP000821853"/>
    </source>
</evidence>
<organism evidence="1 2">
    <name type="scientific">Haemaphysalis longicornis</name>
    <name type="common">Bush tick</name>
    <dbReference type="NCBI Taxonomy" id="44386"/>
    <lineage>
        <taxon>Eukaryota</taxon>
        <taxon>Metazoa</taxon>
        <taxon>Ecdysozoa</taxon>
        <taxon>Arthropoda</taxon>
        <taxon>Chelicerata</taxon>
        <taxon>Arachnida</taxon>
        <taxon>Acari</taxon>
        <taxon>Parasitiformes</taxon>
        <taxon>Ixodida</taxon>
        <taxon>Ixodoidea</taxon>
        <taxon>Ixodidae</taxon>
        <taxon>Haemaphysalinae</taxon>
        <taxon>Haemaphysalis</taxon>
    </lineage>
</organism>
<gene>
    <name evidence="1" type="ORF">HPB48_001776</name>
</gene>
<dbReference type="EMBL" id="JABSTR010000008">
    <property type="protein sequence ID" value="KAH9377090.1"/>
    <property type="molecule type" value="Genomic_DNA"/>
</dbReference>
<evidence type="ECO:0000313" key="1">
    <source>
        <dbReference type="EMBL" id="KAH9377090.1"/>
    </source>
</evidence>
<protein>
    <submittedName>
        <fullName evidence="1">Uncharacterized protein</fullName>
    </submittedName>
</protein>
<name>A0A9J6GP74_HAELO</name>
<sequence length="200" mass="22832">MANYTIQMLKKTTQQVTRIITRITRNKTGMTKEDTLRLVQALVVSRVAYSLPYNRLKQQENDQIETILRGAFKTAIGLPQCTATSKLQKLGIKNTFEEIKEATLIAHKQTLQLTRTGRAILERVGTPADKINIASKVDLHKDVRRKLCMSPIPRHMDKTAHQGRRKARIAYLEKKLHGVLTQSTPTKPCTKTTETRWRLS</sequence>
<dbReference type="OrthoDB" id="10517832at2759"/>
<dbReference type="AlphaFoldDB" id="A0A9J6GP74"/>
<keyword evidence="2" id="KW-1185">Reference proteome</keyword>
<reference evidence="1 2" key="1">
    <citation type="journal article" date="2020" name="Cell">
        <title>Large-Scale Comparative Analyses of Tick Genomes Elucidate Their Genetic Diversity and Vector Capacities.</title>
        <authorList>
            <consortium name="Tick Genome and Microbiome Consortium (TIGMIC)"/>
            <person name="Jia N."/>
            <person name="Wang J."/>
            <person name="Shi W."/>
            <person name="Du L."/>
            <person name="Sun Y."/>
            <person name="Zhan W."/>
            <person name="Jiang J.F."/>
            <person name="Wang Q."/>
            <person name="Zhang B."/>
            <person name="Ji P."/>
            <person name="Bell-Sakyi L."/>
            <person name="Cui X.M."/>
            <person name="Yuan T.T."/>
            <person name="Jiang B.G."/>
            <person name="Yang W.F."/>
            <person name="Lam T.T."/>
            <person name="Chang Q.C."/>
            <person name="Ding S.J."/>
            <person name="Wang X.J."/>
            <person name="Zhu J.G."/>
            <person name="Ruan X.D."/>
            <person name="Zhao L."/>
            <person name="Wei J.T."/>
            <person name="Ye R.Z."/>
            <person name="Que T.C."/>
            <person name="Du C.H."/>
            <person name="Zhou Y.H."/>
            <person name="Cheng J.X."/>
            <person name="Dai P.F."/>
            <person name="Guo W.B."/>
            <person name="Han X.H."/>
            <person name="Huang E.J."/>
            <person name="Li L.F."/>
            <person name="Wei W."/>
            <person name="Gao Y.C."/>
            <person name="Liu J.Z."/>
            <person name="Shao H.Z."/>
            <person name="Wang X."/>
            <person name="Wang C.C."/>
            <person name="Yang T.C."/>
            <person name="Huo Q.B."/>
            <person name="Li W."/>
            <person name="Chen H.Y."/>
            <person name="Chen S.E."/>
            <person name="Zhou L.G."/>
            <person name="Ni X.B."/>
            <person name="Tian J.H."/>
            <person name="Sheng Y."/>
            <person name="Liu T."/>
            <person name="Pan Y.S."/>
            <person name="Xia L.Y."/>
            <person name="Li J."/>
            <person name="Zhao F."/>
            <person name="Cao W.C."/>
        </authorList>
    </citation>
    <scope>NUCLEOTIDE SEQUENCE [LARGE SCALE GENOMIC DNA]</scope>
    <source>
        <strain evidence="1">HaeL-2018</strain>
    </source>
</reference>
<comment type="caution">
    <text evidence="1">The sequence shown here is derived from an EMBL/GenBank/DDBJ whole genome shotgun (WGS) entry which is preliminary data.</text>
</comment>
<dbReference type="Proteomes" id="UP000821853">
    <property type="component" value="Unassembled WGS sequence"/>
</dbReference>